<organism evidence="1 2">
    <name type="scientific">Candidatus Syntrophonatronum acetioxidans</name>
    <dbReference type="NCBI Taxonomy" id="1795816"/>
    <lineage>
        <taxon>Bacteria</taxon>
        <taxon>Bacillati</taxon>
        <taxon>Bacillota</taxon>
        <taxon>Clostridia</taxon>
        <taxon>Eubacteriales</taxon>
        <taxon>Syntrophomonadaceae</taxon>
        <taxon>Candidatus Syntrophonatronum</taxon>
    </lineage>
</organism>
<sequence>MPGKGYDFKVKTGFFKTQDFILKIAPEGITLEPREEGMCKGTFIPRNELDNLYLTRRDQDKFEIEIKARGIIYSGTLIIDGESG</sequence>
<evidence type="ECO:0000313" key="2">
    <source>
        <dbReference type="Proteomes" id="UP000285138"/>
    </source>
</evidence>
<gene>
    <name evidence="1" type="ORF">D5R97_00330</name>
</gene>
<dbReference type="AlphaFoldDB" id="A0A424YIX2"/>
<evidence type="ECO:0000313" key="1">
    <source>
        <dbReference type="EMBL" id="RQD78463.1"/>
    </source>
</evidence>
<dbReference type="Proteomes" id="UP000285138">
    <property type="component" value="Unassembled WGS sequence"/>
</dbReference>
<name>A0A424YIX2_9FIRM</name>
<protein>
    <submittedName>
        <fullName evidence="1">Uncharacterized protein</fullName>
    </submittedName>
</protein>
<accession>A0A424YIX2</accession>
<comment type="caution">
    <text evidence="1">The sequence shown here is derived from an EMBL/GenBank/DDBJ whole genome shotgun (WGS) entry which is preliminary data.</text>
</comment>
<proteinExistence type="predicted"/>
<dbReference type="EMBL" id="QZAA01000017">
    <property type="protein sequence ID" value="RQD78463.1"/>
    <property type="molecule type" value="Genomic_DNA"/>
</dbReference>
<reference evidence="1 2" key="1">
    <citation type="submission" date="2018-08" db="EMBL/GenBank/DDBJ databases">
        <title>The metabolism and importance of syntrophic acetate oxidation coupled to methane or sulfide production in haloalkaline environments.</title>
        <authorList>
            <person name="Timmers P.H.A."/>
            <person name="Vavourakis C.D."/>
            <person name="Sorokin D.Y."/>
            <person name="Sinninghe Damste J.S."/>
            <person name="Muyzer G."/>
            <person name="Stams A.J.M."/>
            <person name="Plugge C.M."/>
        </authorList>
    </citation>
    <scope>NUCLEOTIDE SEQUENCE [LARGE SCALE GENOMIC DNA]</scope>
    <source>
        <strain evidence="1">MSAO_Bac1</strain>
    </source>
</reference>